<dbReference type="GO" id="GO:0016765">
    <property type="term" value="F:transferase activity, transferring alkyl or aryl (other than methyl) groups"/>
    <property type="evidence" value="ECO:0007669"/>
    <property type="project" value="UniProtKB-ARBA"/>
</dbReference>
<dbReference type="KEGG" id="hjo:AY555_08490"/>
<dbReference type="SUPFAM" id="SSF48576">
    <property type="entry name" value="Terpenoid synthases"/>
    <property type="match status" value="2"/>
</dbReference>
<name>A0A143DFY6_9PROT</name>
<dbReference type="GeneID" id="53317192"/>
<dbReference type="InterPro" id="IPR008949">
    <property type="entry name" value="Isoprenoid_synthase_dom_sf"/>
</dbReference>
<dbReference type="Gene3D" id="1.10.600.10">
    <property type="entry name" value="Farnesyl Diphosphate Synthase"/>
    <property type="match status" value="2"/>
</dbReference>
<dbReference type="InterPro" id="IPR002060">
    <property type="entry name" value="Squ/phyt_synthse"/>
</dbReference>
<evidence type="ECO:0008006" key="3">
    <source>
        <dbReference type="Google" id="ProtNLM"/>
    </source>
</evidence>
<gene>
    <name evidence="1" type="ORF">AY555_08490</name>
</gene>
<dbReference type="STRING" id="1549855.AY555_08490"/>
<accession>A0A143DFY6</accession>
<dbReference type="AlphaFoldDB" id="A0A143DFY6"/>
<reference evidence="1 2" key="1">
    <citation type="submission" date="2016-02" db="EMBL/GenBank/DDBJ databases">
        <title>Complete Genome of H5569, the type strain of the newly described species Haematospirillium jordaniae.</title>
        <authorList>
            <person name="Nicholson A.C."/>
            <person name="Humrighouse B.W."/>
            <person name="Loparov V."/>
            <person name="McQuiston J.R."/>
        </authorList>
    </citation>
    <scope>NUCLEOTIDE SEQUENCE [LARGE SCALE GENOMIC DNA]</scope>
    <source>
        <strain evidence="1 2">H5569</strain>
    </source>
</reference>
<organism evidence="1 2">
    <name type="scientific">Haematospirillum jordaniae</name>
    <dbReference type="NCBI Taxonomy" id="1549855"/>
    <lineage>
        <taxon>Bacteria</taxon>
        <taxon>Pseudomonadati</taxon>
        <taxon>Pseudomonadota</taxon>
        <taxon>Alphaproteobacteria</taxon>
        <taxon>Rhodospirillales</taxon>
        <taxon>Novispirillaceae</taxon>
        <taxon>Haematospirillum</taxon>
    </lineage>
</organism>
<dbReference type="SFLD" id="SFLDS00005">
    <property type="entry name" value="Isoprenoid_Synthase_Type_I"/>
    <property type="match status" value="2"/>
</dbReference>
<dbReference type="RefSeq" id="WP_066135579.1">
    <property type="nucleotide sequence ID" value="NZ_CP014525.1"/>
</dbReference>
<evidence type="ECO:0000313" key="2">
    <source>
        <dbReference type="Proteomes" id="UP000076066"/>
    </source>
</evidence>
<dbReference type="EMBL" id="CP014525">
    <property type="protein sequence ID" value="AMW35203.1"/>
    <property type="molecule type" value="Genomic_DNA"/>
</dbReference>
<dbReference type="OrthoDB" id="9807580at2"/>
<evidence type="ECO:0000313" key="1">
    <source>
        <dbReference type="EMBL" id="AMW35203.1"/>
    </source>
</evidence>
<protein>
    <recommendedName>
        <fullName evidence="3">Squalene synthase HpnC</fullName>
    </recommendedName>
</protein>
<dbReference type="Pfam" id="PF00494">
    <property type="entry name" value="SQS_PSY"/>
    <property type="match status" value="2"/>
</dbReference>
<proteinExistence type="predicted"/>
<dbReference type="SFLD" id="SFLDG01018">
    <property type="entry name" value="Squalene/Phytoene_Synthase_Lik"/>
    <property type="match status" value="2"/>
</dbReference>
<dbReference type="Proteomes" id="UP000076066">
    <property type="component" value="Chromosome"/>
</dbReference>
<sequence>MVTSAAKIPSDENFPVARFLESSLRRRVLTFYNYVRKADDIADNPVLSTEDKIIKLTALEDNLPWDVKAQQDQAHAQTMMKAFLQDARGTHIETFYDLVRYCTYSAVPVGHFLLDIHEESHPDRRPADALCCAHQILNHVQDIRHDILILRRVYMPATWLREAGLDPSDLPSLLESSRMQSVLKRCLQQVEILLELASFLPASIQNRRLRYQASVALGMAEILLRRLQKTSPRLNTNQTKPSLFTVLSACLLAFFPNRSARKVLQERLLQTGSSFRFAIRLLPSRKRDLMTIFYLFCRAVDDCADSDQPRAYRQAELDDWGHFLRNPSNFPCPDPVLAIPLSELLLRGDLPRHELQAVLAGCCMDLDPAFYPPDQASLDHYCQCVAGAVGRVILFILGMGNTPLVQSFADQAGRALQYTNILRDLDEDTRRGRFYLPSSLLDAAREQPDPVAFARQAFAHATEQQFDRAGEALEKLPWTSRIRMWPALLMLATYWGLFCQITGRVHPSRFARIKRILAGCFR</sequence>
<dbReference type="PANTHER" id="PTHR31480">
    <property type="entry name" value="BIFUNCTIONAL LYCOPENE CYCLASE/PHYTOENE SYNTHASE"/>
    <property type="match status" value="1"/>
</dbReference>
<keyword evidence="2" id="KW-1185">Reference proteome</keyword>